<sequence length="584" mass="67014">MVFKKYNFFQKDLFNVLFIFLIVSVLFSYNVISKTMTWRTDAYFHLSRIYDMTNSIQHFEFPLLVNVNSFANVGQALNGLYPNFSLLPFIWITSIFTPIVQYGLINLLFVLLGSILNYFSFQKIGASKIQALTGVIVVLGLIDTHNFGSFNLQGSWSSYFTLPIVVLSMQKLYKKVYIYILPLAMAVAFTVNIHILSAVFLIIFILCYFLYLIFVSNNRLLLFGNFLSAGIISIILSLPTLASLLLFSKDQLSVPIPVSLGQQTVSIESMINSLSNPIISNYSTASVPLQGIMLLFDIVIFFQWSKFTKIGKQLIISMFIVQIIISPIFPWQLFDTTPLQNLQFPARLVPFVLAVFITVIFTQRKLNNSVFLLSFVFMGLFFATTYQTNDKIVKTNMPLLATNEGQYRLSDLNRNFSTTISNQTLNNPNFYTLSKAPEYSPEYKIDKKNFYSIWGSIIRHRVFNNEESVHGVKLIPHKNAITYEFQSAISGTFDLPFWKYKNMKYSVIDDKQRHLPVKLSKRGTVQVQSAHSVSELTIVVKNPNWYNYFVILSLFSWIVAIVLTVITFKMKGLHFSLNKFKNSY</sequence>
<keyword evidence="1" id="KW-0472">Membrane</keyword>
<proteinExistence type="predicted"/>
<feature type="transmembrane region" description="Helical" evidence="1">
    <location>
        <begin position="222"/>
        <end position="247"/>
    </location>
</feature>
<evidence type="ECO:0000313" key="3">
    <source>
        <dbReference type="Proteomes" id="UP001519503"/>
    </source>
</evidence>
<gene>
    <name evidence="2" type="ORF">G6R30_04570</name>
</gene>
<keyword evidence="1" id="KW-1133">Transmembrane helix</keyword>
<feature type="transmembrane region" description="Helical" evidence="1">
    <location>
        <begin position="369"/>
        <end position="386"/>
    </location>
</feature>
<evidence type="ECO:0008006" key="4">
    <source>
        <dbReference type="Google" id="ProtNLM"/>
    </source>
</evidence>
<feature type="transmembrane region" description="Helical" evidence="1">
    <location>
        <begin position="176"/>
        <end position="193"/>
    </location>
</feature>
<feature type="transmembrane region" description="Helical" evidence="1">
    <location>
        <begin position="314"/>
        <end position="332"/>
    </location>
</feature>
<keyword evidence="1" id="KW-0812">Transmembrane</keyword>
<protein>
    <recommendedName>
        <fullName evidence="4">Integral membrane protein</fullName>
    </recommendedName>
</protein>
<feature type="transmembrane region" description="Helical" evidence="1">
    <location>
        <begin position="545"/>
        <end position="568"/>
    </location>
</feature>
<reference evidence="2 3" key="1">
    <citation type="submission" date="2020-02" db="EMBL/GenBank/DDBJ databases">
        <title>Fructobacillus sp. isolated from paper mulberry of Taiwan.</title>
        <authorList>
            <person name="Lin S.-T."/>
        </authorList>
    </citation>
    <scope>NUCLEOTIDE SEQUENCE [LARGE SCALE GENOMIC DNA]</scope>
    <source>
        <strain evidence="2 3">S1-1</strain>
    </source>
</reference>
<dbReference type="Proteomes" id="UP001519503">
    <property type="component" value="Unassembled WGS sequence"/>
</dbReference>
<evidence type="ECO:0000313" key="2">
    <source>
        <dbReference type="EMBL" id="MBS9337734.1"/>
    </source>
</evidence>
<dbReference type="RefSeq" id="WP_213821917.1">
    <property type="nucleotide sequence ID" value="NZ_JAAMFL010000007.1"/>
</dbReference>
<keyword evidence="3" id="KW-1185">Reference proteome</keyword>
<accession>A0ABS5QX02</accession>
<comment type="caution">
    <text evidence="2">The sequence shown here is derived from an EMBL/GenBank/DDBJ whole genome shotgun (WGS) entry which is preliminary data.</text>
</comment>
<feature type="transmembrane region" description="Helical" evidence="1">
    <location>
        <begin position="282"/>
        <end position="302"/>
    </location>
</feature>
<feature type="transmembrane region" description="Helical" evidence="1">
    <location>
        <begin position="199"/>
        <end position="215"/>
    </location>
</feature>
<name>A0ABS5QX02_9LACO</name>
<feature type="transmembrane region" description="Helical" evidence="1">
    <location>
        <begin position="89"/>
        <end position="112"/>
    </location>
</feature>
<feature type="transmembrane region" description="Helical" evidence="1">
    <location>
        <begin position="148"/>
        <end position="169"/>
    </location>
</feature>
<evidence type="ECO:0000256" key="1">
    <source>
        <dbReference type="SAM" id="Phobius"/>
    </source>
</evidence>
<organism evidence="2 3">
    <name type="scientific">Fructobacillus parabroussonetiae</name>
    <dbReference type="NCBI Taxonomy" id="2713174"/>
    <lineage>
        <taxon>Bacteria</taxon>
        <taxon>Bacillati</taxon>
        <taxon>Bacillota</taxon>
        <taxon>Bacilli</taxon>
        <taxon>Lactobacillales</taxon>
        <taxon>Lactobacillaceae</taxon>
        <taxon>Fructobacillus</taxon>
    </lineage>
</organism>
<feature type="transmembrane region" description="Helical" evidence="1">
    <location>
        <begin position="344"/>
        <end position="362"/>
    </location>
</feature>
<feature type="transmembrane region" description="Helical" evidence="1">
    <location>
        <begin position="124"/>
        <end position="142"/>
    </location>
</feature>
<dbReference type="EMBL" id="JAAMFL010000007">
    <property type="protein sequence ID" value="MBS9337734.1"/>
    <property type="molecule type" value="Genomic_DNA"/>
</dbReference>
<feature type="transmembrane region" description="Helical" evidence="1">
    <location>
        <begin position="12"/>
        <end position="32"/>
    </location>
</feature>